<sequence>MMSSAVCRQSIKQVTISLLDPVELILESSHTRLSVVQRQASRSTISLLVRSLSPTIAAIRASSFQNPKKNLESVSQHAILHSGKVQQSLPIAEISICTLLCSLSVRLLTYNCLLPGGIILLLFKVVGEPYKRGFFCDDQTLMYPFHSSTVTSGMLYGIGFSLGVFLVSFKWHVHMLIIEALLVFKFSKKDLHKQMDITKYGKLVVFVRDTYLSLVPFIFGAAVEHIFADIGKFSIGRLRPHFFDVCQVNFTKVDCSSGYIVDFECTGDRPDLIDEVRKSFPSGHASFSTYVAVYLIIYIQRRTTFLKHYIFRPLLQAVLLMMAWYTSLSRVMNNKHHPTDVIGGALVGAVTAFSIAYCVSDLFTLQLPRCVHGPAYCVSDLYTLQLPRCVHGLAYCVSDLFTLQPTREKECNSYRGMKSPPQGDPIDPKAHMTKFDTNL</sequence>
<keyword evidence="3 7" id="KW-0812">Transmembrane</keyword>
<dbReference type="Gene3D" id="1.20.144.10">
    <property type="entry name" value="Phosphatidic acid phosphatase type 2/haloperoxidase"/>
    <property type="match status" value="1"/>
</dbReference>
<evidence type="ECO:0000313" key="9">
    <source>
        <dbReference type="EMBL" id="WAR02795.1"/>
    </source>
</evidence>
<gene>
    <name evidence="9" type="ORF">MAR_009353</name>
</gene>
<evidence type="ECO:0000256" key="4">
    <source>
        <dbReference type="ARBA" id="ARBA00022989"/>
    </source>
</evidence>
<feature type="transmembrane region" description="Helical" evidence="7">
    <location>
        <begin position="107"/>
        <end position="126"/>
    </location>
</feature>
<comment type="similarity">
    <text evidence="2">Belongs to the PA-phosphatase related phosphoesterase family.</text>
</comment>
<reference evidence="9" key="1">
    <citation type="submission" date="2022-11" db="EMBL/GenBank/DDBJ databases">
        <title>Centuries of genome instability and evolution in soft-shell clam transmissible cancer (bioRxiv).</title>
        <authorList>
            <person name="Hart S.F.M."/>
            <person name="Yonemitsu M.A."/>
            <person name="Giersch R.M."/>
            <person name="Beal B.F."/>
            <person name="Arriagada G."/>
            <person name="Davis B.W."/>
            <person name="Ostrander E.A."/>
            <person name="Goff S.P."/>
            <person name="Metzger M.J."/>
        </authorList>
    </citation>
    <scope>NUCLEOTIDE SEQUENCE</scope>
    <source>
        <strain evidence="9">MELC-2E11</strain>
        <tissue evidence="9">Siphon/mantle</tissue>
    </source>
</reference>
<dbReference type="PANTHER" id="PTHR10165">
    <property type="entry name" value="LIPID PHOSPHATE PHOSPHATASE"/>
    <property type="match status" value="1"/>
</dbReference>
<keyword evidence="5 7" id="KW-0472">Membrane</keyword>
<feature type="region of interest" description="Disordered" evidence="6">
    <location>
        <begin position="412"/>
        <end position="439"/>
    </location>
</feature>
<dbReference type="SMART" id="SM00014">
    <property type="entry name" value="acidPPc"/>
    <property type="match status" value="1"/>
</dbReference>
<evidence type="ECO:0000256" key="7">
    <source>
        <dbReference type="SAM" id="Phobius"/>
    </source>
</evidence>
<dbReference type="InterPro" id="IPR000326">
    <property type="entry name" value="PAP2/HPO"/>
</dbReference>
<evidence type="ECO:0000256" key="1">
    <source>
        <dbReference type="ARBA" id="ARBA00004141"/>
    </source>
</evidence>
<dbReference type="InterPro" id="IPR043216">
    <property type="entry name" value="PAP-like"/>
</dbReference>
<proteinExistence type="inferred from homology"/>
<keyword evidence="10" id="KW-1185">Reference proteome</keyword>
<feature type="transmembrane region" description="Helical" evidence="7">
    <location>
        <begin position="154"/>
        <end position="184"/>
    </location>
</feature>
<feature type="transmembrane region" description="Helical" evidence="7">
    <location>
        <begin position="205"/>
        <end position="228"/>
    </location>
</feature>
<dbReference type="InterPro" id="IPR036938">
    <property type="entry name" value="PAP2/HPO_sf"/>
</dbReference>
<name>A0ABY7DYH8_MYAAR</name>
<evidence type="ECO:0000313" key="10">
    <source>
        <dbReference type="Proteomes" id="UP001164746"/>
    </source>
</evidence>
<dbReference type="EMBL" id="CP111015">
    <property type="protein sequence ID" value="WAR02795.1"/>
    <property type="molecule type" value="Genomic_DNA"/>
</dbReference>
<dbReference type="Proteomes" id="UP001164746">
    <property type="component" value="Chromosome 4"/>
</dbReference>
<dbReference type="CDD" id="cd03384">
    <property type="entry name" value="PAP2_wunen"/>
    <property type="match status" value="1"/>
</dbReference>
<dbReference type="PANTHER" id="PTHR10165:SF197">
    <property type="entry name" value="FI04477P-RELATED"/>
    <property type="match status" value="1"/>
</dbReference>
<feature type="transmembrane region" description="Helical" evidence="7">
    <location>
        <begin position="341"/>
        <end position="359"/>
    </location>
</feature>
<organism evidence="9 10">
    <name type="scientific">Mya arenaria</name>
    <name type="common">Soft-shell clam</name>
    <dbReference type="NCBI Taxonomy" id="6604"/>
    <lineage>
        <taxon>Eukaryota</taxon>
        <taxon>Metazoa</taxon>
        <taxon>Spiralia</taxon>
        <taxon>Lophotrochozoa</taxon>
        <taxon>Mollusca</taxon>
        <taxon>Bivalvia</taxon>
        <taxon>Autobranchia</taxon>
        <taxon>Heteroconchia</taxon>
        <taxon>Euheterodonta</taxon>
        <taxon>Imparidentia</taxon>
        <taxon>Neoheterodontei</taxon>
        <taxon>Myida</taxon>
        <taxon>Myoidea</taxon>
        <taxon>Myidae</taxon>
        <taxon>Mya</taxon>
    </lineage>
</organism>
<evidence type="ECO:0000256" key="5">
    <source>
        <dbReference type="ARBA" id="ARBA00023136"/>
    </source>
</evidence>
<protein>
    <submittedName>
        <fullName evidence="9">WUN-like protein</fullName>
    </submittedName>
</protein>
<feature type="domain" description="Phosphatidic acid phosphatase type 2/haloperoxidase" evidence="8">
    <location>
        <begin position="214"/>
        <end position="356"/>
    </location>
</feature>
<evidence type="ECO:0000256" key="6">
    <source>
        <dbReference type="SAM" id="MobiDB-lite"/>
    </source>
</evidence>
<keyword evidence="4 7" id="KW-1133">Transmembrane helix</keyword>
<dbReference type="Pfam" id="PF01569">
    <property type="entry name" value="PAP2"/>
    <property type="match status" value="1"/>
</dbReference>
<evidence type="ECO:0000256" key="2">
    <source>
        <dbReference type="ARBA" id="ARBA00008816"/>
    </source>
</evidence>
<feature type="transmembrane region" description="Helical" evidence="7">
    <location>
        <begin position="279"/>
        <end position="297"/>
    </location>
</feature>
<feature type="transmembrane region" description="Helical" evidence="7">
    <location>
        <begin position="309"/>
        <end position="326"/>
    </location>
</feature>
<accession>A0ABY7DYH8</accession>
<feature type="compositionally biased region" description="Basic and acidic residues" evidence="6">
    <location>
        <begin position="426"/>
        <end position="439"/>
    </location>
</feature>
<comment type="subcellular location">
    <subcellularLocation>
        <location evidence="1">Membrane</location>
        <topology evidence="1">Multi-pass membrane protein</topology>
    </subcellularLocation>
</comment>
<evidence type="ECO:0000259" key="8">
    <source>
        <dbReference type="SMART" id="SM00014"/>
    </source>
</evidence>
<evidence type="ECO:0000256" key="3">
    <source>
        <dbReference type="ARBA" id="ARBA00022692"/>
    </source>
</evidence>
<dbReference type="SUPFAM" id="SSF48317">
    <property type="entry name" value="Acid phosphatase/Vanadium-dependent haloperoxidase"/>
    <property type="match status" value="1"/>
</dbReference>